<dbReference type="GO" id="GO:0007166">
    <property type="term" value="P:cell surface receptor signaling pathway"/>
    <property type="evidence" value="ECO:0007669"/>
    <property type="project" value="InterPro"/>
</dbReference>
<dbReference type="AlphaFoldDB" id="A0A0H2RHV0"/>
<evidence type="ECO:0000313" key="1">
    <source>
        <dbReference type="EMBL" id="KLO11404.1"/>
    </source>
</evidence>
<dbReference type="InterPro" id="IPR036537">
    <property type="entry name" value="Adaptor_Cbl_N_dom_sf"/>
</dbReference>
<evidence type="ECO:0000313" key="2">
    <source>
        <dbReference type="Proteomes" id="UP000053477"/>
    </source>
</evidence>
<dbReference type="OrthoDB" id="3266391at2759"/>
<dbReference type="InParanoid" id="A0A0H2RHV0"/>
<dbReference type="Gene3D" id="1.20.930.20">
    <property type="entry name" value="Adaptor protein Cbl, N-terminal domain"/>
    <property type="match status" value="1"/>
</dbReference>
<gene>
    <name evidence="1" type="ORF">SCHPADRAFT_906062</name>
</gene>
<protein>
    <recommendedName>
        <fullName evidence="3">Fungal N-terminal domain-containing protein</fullName>
    </recommendedName>
</protein>
<dbReference type="InterPro" id="IPR059179">
    <property type="entry name" value="MLKL-like_MCAfunc"/>
</dbReference>
<dbReference type="Proteomes" id="UP000053477">
    <property type="component" value="Unassembled WGS sequence"/>
</dbReference>
<reference evidence="1 2" key="1">
    <citation type="submission" date="2015-04" db="EMBL/GenBank/DDBJ databases">
        <title>Complete genome sequence of Schizopora paradoxa KUC8140, a cosmopolitan wood degrader in East Asia.</title>
        <authorList>
            <consortium name="DOE Joint Genome Institute"/>
            <person name="Min B."/>
            <person name="Park H."/>
            <person name="Jang Y."/>
            <person name="Kim J.-J."/>
            <person name="Kim K.H."/>
            <person name="Pangilinan J."/>
            <person name="Lipzen A."/>
            <person name="Riley R."/>
            <person name="Grigoriev I.V."/>
            <person name="Spatafora J.W."/>
            <person name="Choi I.-G."/>
        </authorList>
    </citation>
    <scope>NUCLEOTIDE SEQUENCE [LARGE SCALE GENOMIC DNA]</scope>
    <source>
        <strain evidence="1 2">KUC8140</strain>
    </source>
</reference>
<name>A0A0H2RHV0_9AGAM</name>
<proteinExistence type="predicted"/>
<sequence>MKAILSDAGIAAIRLLEALDAASDAFPPLKSAAGGALHIAKLVQNFRSNKTEWASFAEHVQKSVAIVAQAFSDQQASPAAMYFRDGLEKLNIALGEIQKEVKDVQDLKFLKRVKNFMRDPDRIKEMEKKLDKAMVLFQLNVNIQVSQDVTKIVQGVSNIIQSVQDNVMALQNIQEVQGRFGLHVQEDRDHCSKHNTSLAELPYAQGATWDPMLVCQPGTRKFILEEIMEWIGNFQTGKLTNYFS</sequence>
<dbReference type="EMBL" id="KQ086001">
    <property type="protein sequence ID" value="KLO11404.1"/>
    <property type="molecule type" value="Genomic_DNA"/>
</dbReference>
<accession>A0A0H2RHV0</accession>
<dbReference type="CDD" id="cd21037">
    <property type="entry name" value="MLKL_NTD"/>
    <property type="match status" value="1"/>
</dbReference>
<organism evidence="1 2">
    <name type="scientific">Schizopora paradoxa</name>
    <dbReference type="NCBI Taxonomy" id="27342"/>
    <lineage>
        <taxon>Eukaryota</taxon>
        <taxon>Fungi</taxon>
        <taxon>Dikarya</taxon>
        <taxon>Basidiomycota</taxon>
        <taxon>Agaricomycotina</taxon>
        <taxon>Agaricomycetes</taxon>
        <taxon>Hymenochaetales</taxon>
        <taxon>Schizoporaceae</taxon>
        <taxon>Schizopora</taxon>
    </lineage>
</organism>
<evidence type="ECO:0008006" key="3">
    <source>
        <dbReference type="Google" id="ProtNLM"/>
    </source>
</evidence>
<keyword evidence="2" id="KW-1185">Reference proteome</keyword>